<dbReference type="OrthoDB" id="4129906at2759"/>
<organism evidence="3 4">
    <name type="scientific">Byssothecium circinans</name>
    <dbReference type="NCBI Taxonomy" id="147558"/>
    <lineage>
        <taxon>Eukaryota</taxon>
        <taxon>Fungi</taxon>
        <taxon>Dikarya</taxon>
        <taxon>Ascomycota</taxon>
        <taxon>Pezizomycotina</taxon>
        <taxon>Dothideomycetes</taxon>
        <taxon>Pleosporomycetidae</taxon>
        <taxon>Pleosporales</taxon>
        <taxon>Massarineae</taxon>
        <taxon>Massarinaceae</taxon>
        <taxon>Byssothecium</taxon>
    </lineage>
</organism>
<evidence type="ECO:0000313" key="3">
    <source>
        <dbReference type="EMBL" id="KAF1962461.1"/>
    </source>
</evidence>
<sequence length="585" mass="64932">MTATPKLRLLRNRPLCIICGRPGEAEEIARTLGIEKNRITGDEVMKVNNAYTFYTGSFTLDSGEKLEYYVTSSLRQGIQSFTVCASVLFSILRPRFAIHAGVCAGYDDPSGKLEMKLTDVVFGEAATNYQEGKMDYVDGEFLMRPDYNRVLYDAGDMQAFAEAASRPTYHYGEYLSGSSVRTDASIIFEKIRRNVNRNAIALDMEASAFLELCRHFDGDQVISLGVVKGISDYGDPGKGSVPNAKEKALENTANALKDWVIHRIPGITWTVDESEEPGAKIVPGYYDNFIRRVLDNYLQGWPVKDKSDRSIEIPRREIKGFKTVLPRGNDPSFAQEIGHVEKLSERYNVSQVDIGGSTAGRYLHYKGGYLIDWARCVNSLKICDDGEYQVGVFSRLLSSESYYKGSSDSPALASVVSWEDTVEWLKGLELEGSKEKPDETRTLKEGTEEEKQSAGDASGKNQAQDQSAREGRPPQRVDPQAQTVLGEGRHASPATTDGAAASDEPRPTKGAARRLASAPVRTGSNKVKEKQQSKTRSPKRARSKEVHEKKKTFSLSPKRSMSRLLKRWRSTPPDQHPLPQTTAPS</sequence>
<dbReference type="GO" id="GO:0009116">
    <property type="term" value="P:nucleoside metabolic process"/>
    <property type="evidence" value="ECO:0007669"/>
    <property type="project" value="InterPro"/>
</dbReference>
<dbReference type="EMBL" id="ML976979">
    <property type="protein sequence ID" value="KAF1962461.1"/>
    <property type="molecule type" value="Genomic_DNA"/>
</dbReference>
<dbReference type="PANTHER" id="PTHR46832">
    <property type="entry name" value="5'-METHYLTHIOADENOSINE/S-ADENOSYLHOMOCYSTEINE NUCLEOSIDASE"/>
    <property type="match status" value="1"/>
</dbReference>
<dbReference type="GO" id="GO:0008782">
    <property type="term" value="F:adenosylhomocysteine nucleosidase activity"/>
    <property type="evidence" value="ECO:0007669"/>
    <property type="project" value="TreeGrafter"/>
</dbReference>
<dbReference type="GO" id="GO:0005829">
    <property type="term" value="C:cytosol"/>
    <property type="evidence" value="ECO:0007669"/>
    <property type="project" value="TreeGrafter"/>
</dbReference>
<feature type="domain" description="Nucleoside phosphorylase" evidence="2">
    <location>
        <begin position="15"/>
        <end position="255"/>
    </location>
</feature>
<dbReference type="SUPFAM" id="SSF53167">
    <property type="entry name" value="Purine and uridine phosphorylases"/>
    <property type="match status" value="1"/>
</dbReference>
<gene>
    <name evidence="3" type="ORF">CC80DRAFT_487912</name>
</gene>
<dbReference type="GO" id="GO:0008930">
    <property type="term" value="F:methylthioadenosine nucleosidase activity"/>
    <property type="evidence" value="ECO:0007669"/>
    <property type="project" value="TreeGrafter"/>
</dbReference>
<protein>
    <submittedName>
        <fullName evidence="3">Purine and uridine phosphorylase</fullName>
    </submittedName>
</protein>
<dbReference type="InterPro" id="IPR000845">
    <property type="entry name" value="Nucleoside_phosphorylase_d"/>
</dbReference>
<evidence type="ECO:0000313" key="4">
    <source>
        <dbReference type="Proteomes" id="UP000800035"/>
    </source>
</evidence>
<dbReference type="Gene3D" id="3.40.50.1580">
    <property type="entry name" value="Nucleoside phosphorylase domain"/>
    <property type="match status" value="1"/>
</dbReference>
<evidence type="ECO:0000259" key="2">
    <source>
        <dbReference type="Pfam" id="PF01048"/>
    </source>
</evidence>
<name>A0A6A5UC31_9PLEO</name>
<dbReference type="Proteomes" id="UP000800035">
    <property type="component" value="Unassembled WGS sequence"/>
</dbReference>
<reference evidence="3" key="1">
    <citation type="journal article" date="2020" name="Stud. Mycol.">
        <title>101 Dothideomycetes genomes: a test case for predicting lifestyles and emergence of pathogens.</title>
        <authorList>
            <person name="Haridas S."/>
            <person name="Albert R."/>
            <person name="Binder M."/>
            <person name="Bloem J."/>
            <person name="Labutti K."/>
            <person name="Salamov A."/>
            <person name="Andreopoulos B."/>
            <person name="Baker S."/>
            <person name="Barry K."/>
            <person name="Bills G."/>
            <person name="Bluhm B."/>
            <person name="Cannon C."/>
            <person name="Castanera R."/>
            <person name="Culley D."/>
            <person name="Daum C."/>
            <person name="Ezra D."/>
            <person name="Gonzalez J."/>
            <person name="Henrissat B."/>
            <person name="Kuo A."/>
            <person name="Liang C."/>
            <person name="Lipzen A."/>
            <person name="Lutzoni F."/>
            <person name="Magnuson J."/>
            <person name="Mondo S."/>
            <person name="Nolan M."/>
            <person name="Ohm R."/>
            <person name="Pangilinan J."/>
            <person name="Park H.-J."/>
            <person name="Ramirez L."/>
            <person name="Alfaro M."/>
            <person name="Sun H."/>
            <person name="Tritt A."/>
            <person name="Yoshinaga Y."/>
            <person name="Zwiers L.-H."/>
            <person name="Turgeon B."/>
            <person name="Goodwin S."/>
            <person name="Spatafora J."/>
            <person name="Crous P."/>
            <person name="Grigoriev I."/>
        </authorList>
    </citation>
    <scope>NUCLEOTIDE SEQUENCE</scope>
    <source>
        <strain evidence="3">CBS 675.92</strain>
    </source>
</reference>
<dbReference type="AlphaFoldDB" id="A0A6A5UC31"/>
<dbReference type="InterPro" id="IPR035994">
    <property type="entry name" value="Nucleoside_phosphorylase_sf"/>
</dbReference>
<accession>A0A6A5UC31</accession>
<dbReference type="PANTHER" id="PTHR46832:SF1">
    <property type="entry name" value="5'-METHYLTHIOADENOSINE_S-ADENOSYLHOMOCYSTEINE NUCLEOSIDASE"/>
    <property type="match status" value="1"/>
</dbReference>
<dbReference type="Pfam" id="PF01048">
    <property type="entry name" value="PNP_UDP_1"/>
    <property type="match status" value="1"/>
</dbReference>
<dbReference type="GO" id="GO:0019284">
    <property type="term" value="P:L-methionine salvage from S-adenosylmethionine"/>
    <property type="evidence" value="ECO:0007669"/>
    <property type="project" value="TreeGrafter"/>
</dbReference>
<feature type="compositionally biased region" description="Basic residues" evidence="1">
    <location>
        <begin position="560"/>
        <end position="569"/>
    </location>
</feature>
<proteinExistence type="predicted"/>
<feature type="region of interest" description="Disordered" evidence="1">
    <location>
        <begin position="429"/>
        <end position="585"/>
    </location>
</feature>
<evidence type="ECO:0000256" key="1">
    <source>
        <dbReference type="SAM" id="MobiDB-lite"/>
    </source>
</evidence>
<keyword evidence="4" id="KW-1185">Reference proteome</keyword>
<feature type="compositionally biased region" description="Basic and acidic residues" evidence="1">
    <location>
        <begin position="429"/>
        <end position="453"/>
    </location>
</feature>